<evidence type="ECO:0000256" key="2">
    <source>
        <dbReference type="SAM" id="MobiDB-lite"/>
    </source>
</evidence>
<evidence type="ECO:0000313" key="4">
    <source>
        <dbReference type="Proteomes" id="UP000006671"/>
    </source>
</evidence>
<dbReference type="EMBL" id="GG738876">
    <property type="protein sequence ID" value="EFC43079.1"/>
    <property type="molecule type" value="Genomic_DNA"/>
</dbReference>
<accession>D2VJR5</accession>
<proteinExistence type="predicted"/>
<feature type="region of interest" description="Disordered" evidence="2">
    <location>
        <begin position="325"/>
        <end position="374"/>
    </location>
</feature>
<feature type="compositionally biased region" description="Low complexity" evidence="2">
    <location>
        <begin position="72"/>
        <end position="94"/>
    </location>
</feature>
<dbReference type="Proteomes" id="UP000006671">
    <property type="component" value="Unassembled WGS sequence"/>
</dbReference>
<dbReference type="AlphaFoldDB" id="D2VJR5"/>
<keyword evidence="1" id="KW-0175">Coiled coil</keyword>
<evidence type="ECO:0000256" key="1">
    <source>
        <dbReference type="SAM" id="Coils"/>
    </source>
</evidence>
<dbReference type="GeneID" id="8852971"/>
<dbReference type="RefSeq" id="XP_002675823.1">
    <property type="nucleotide sequence ID" value="XM_002675777.1"/>
</dbReference>
<dbReference type="VEuPathDB" id="AmoebaDB:NAEGRDRAFT_50116"/>
<keyword evidence="4" id="KW-1185">Reference proteome</keyword>
<feature type="compositionally biased region" description="Basic and acidic residues" evidence="2">
    <location>
        <begin position="29"/>
        <end position="38"/>
    </location>
</feature>
<dbReference type="OMA" id="TEDNSSW"/>
<feature type="coiled-coil region" evidence="1">
    <location>
        <begin position="218"/>
        <end position="253"/>
    </location>
</feature>
<gene>
    <name evidence="3" type="ORF">NAEGRDRAFT_50116</name>
</gene>
<dbReference type="InParanoid" id="D2VJR5"/>
<dbReference type="KEGG" id="ngr:NAEGRDRAFT_50116"/>
<organism evidence="4">
    <name type="scientific">Naegleria gruberi</name>
    <name type="common">Amoeba</name>
    <dbReference type="NCBI Taxonomy" id="5762"/>
    <lineage>
        <taxon>Eukaryota</taxon>
        <taxon>Discoba</taxon>
        <taxon>Heterolobosea</taxon>
        <taxon>Tetramitia</taxon>
        <taxon>Eutetramitia</taxon>
        <taxon>Vahlkampfiidae</taxon>
        <taxon>Naegleria</taxon>
    </lineage>
</organism>
<evidence type="ECO:0000313" key="3">
    <source>
        <dbReference type="EMBL" id="EFC43079.1"/>
    </source>
</evidence>
<name>D2VJR5_NAEGR</name>
<feature type="compositionally biased region" description="Polar residues" evidence="2">
    <location>
        <begin position="117"/>
        <end position="134"/>
    </location>
</feature>
<protein>
    <submittedName>
        <fullName evidence="3">Predicted protein</fullName>
    </submittedName>
</protein>
<feature type="region of interest" description="Disordered" evidence="2">
    <location>
        <begin position="1"/>
        <end position="110"/>
    </location>
</feature>
<sequence>MSPGVKKVSSLAQKFDDSNKRHTVSISNKTKERIDIFEKQGSSPTQPSAKDDSNVPILNRSNSSSVMIKPHSNNNLNRMSSSPNLSSSPKNHSPSSDHRISRNIKTNSSIRKTIGNFEQLTETGGNSPPTSSVSEKIARIERKPKQQSTTAFHHDRVKRNFNIRKNVSTADSKMTERFSKLLQQFENEKLDSSNYKEAMQLFERKSIRFTPSSSENWSNSEEDRLQELLRLLREEEMKRLELLENMIRKERESVQLPSSPVHSKSYSNVDYTTSSALTSPKPSTSTVTGTNIKTLHTSNLMDKIKQERNDFLNKELEKEKTNLPTTPTVQISGKPLKERPLPTPGTITSTPLNSFSNRTPRKSDVSPANSDPVDLQDFIEQKKKRLTMLPTNADDLFQMW</sequence>
<feature type="compositionally biased region" description="Polar residues" evidence="2">
    <location>
        <begin position="345"/>
        <end position="358"/>
    </location>
</feature>
<reference evidence="3 4" key="1">
    <citation type="journal article" date="2010" name="Cell">
        <title>The genome of Naegleria gruberi illuminates early eukaryotic versatility.</title>
        <authorList>
            <person name="Fritz-Laylin L.K."/>
            <person name="Prochnik S.E."/>
            <person name="Ginger M.L."/>
            <person name="Dacks J.B."/>
            <person name="Carpenter M.L."/>
            <person name="Field M.C."/>
            <person name="Kuo A."/>
            <person name="Paredez A."/>
            <person name="Chapman J."/>
            <person name="Pham J."/>
            <person name="Shu S."/>
            <person name="Neupane R."/>
            <person name="Cipriano M."/>
            <person name="Mancuso J."/>
            <person name="Tu H."/>
            <person name="Salamov A."/>
            <person name="Lindquist E."/>
            <person name="Shapiro H."/>
            <person name="Lucas S."/>
            <person name="Grigoriev I.V."/>
            <person name="Cande W.Z."/>
            <person name="Fulton C."/>
            <person name="Rokhsar D.S."/>
            <person name="Dawson S.C."/>
        </authorList>
    </citation>
    <scope>NUCLEOTIDE SEQUENCE [LARGE SCALE GENOMIC DNA]</scope>
    <source>
        <strain evidence="3 4">NEG-M</strain>
    </source>
</reference>
<feature type="region of interest" description="Disordered" evidence="2">
    <location>
        <begin position="117"/>
        <end position="136"/>
    </location>
</feature>